<evidence type="ECO:0000313" key="7">
    <source>
        <dbReference type="Proteomes" id="UP000813463"/>
    </source>
</evidence>
<evidence type="ECO:0000256" key="5">
    <source>
        <dbReference type="SAM" id="MobiDB-lite"/>
    </source>
</evidence>
<dbReference type="Pfam" id="PF03171">
    <property type="entry name" value="2OG-FeII_Oxy"/>
    <property type="match status" value="1"/>
</dbReference>
<feature type="region of interest" description="Disordered" evidence="5">
    <location>
        <begin position="1"/>
        <end position="23"/>
    </location>
</feature>
<evidence type="ECO:0000259" key="6">
    <source>
        <dbReference type="PROSITE" id="PS51471"/>
    </source>
</evidence>
<feature type="domain" description="Fe2OG dioxygenase" evidence="6">
    <location>
        <begin position="209"/>
        <end position="309"/>
    </location>
</feature>
<dbReference type="GO" id="GO:0046872">
    <property type="term" value="F:metal ion binding"/>
    <property type="evidence" value="ECO:0007669"/>
    <property type="project" value="UniProtKB-KW"/>
</dbReference>
<keyword evidence="2 4" id="KW-0479">Metal-binding</keyword>
<dbReference type="KEGG" id="soe:110789420"/>
<evidence type="ECO:0000256" key="2">
    <source>
        <dbReference type="ARBA" id="ARBA00022723"/>
    </source>
</evidence>
<dbReference type="AlphaFoldDB" id="A0A9R0II51"/>
<evidence type="ECO:0000256" key="1">
    <source>
        <dbReference type="ARBA" id="ARBA00008056"/>
    </source>
</evidence>
<dbReference type="InterPro" id="IPR026992">
    <property type="entry name" value="DIOX_N"/>
</dbReference>
<dbReference type="InterPro" id="IPR050295">
    <property type="entry name" value="Plant_2OG-oxidoreductases"/>
</dbReference>
<dbReference type="OrthoDB" id="288590at2759"/>
<dbReference type="GeneID" id="110789420"/>
<dbReference type="Gene3D" id="2.60.120.330">
    <property type="entry name" value="B-lactam Antibiotic, Isopenicillin N Synthase, Chain"/>
    <property type="match status" value="1"/>
</dbReference>
<name>A0A9R0II51_SPIOL</name>
<reference evidence="8" key="2">
    <citation type="submission" date="2025-08" db="UniProtKB">
        <authorList>
            <consortium name="RefSeq"/>
        </authorList>
    </citation>
    <scope>IDENTIFICATION</scope>
    <source>
        <tissue evidence="8">Leaf</tissue>
    </source>
</reference>
<dbReference type="GO" id="GO:0051213">
    <property type="term" value="F:dioxygenase activity"/>
    <property type="evidence" value="ECO:0007669"/>
    <property type="project" value="UniProtKB-KW"/>
</dbReference>
<dbReference type="Pfam" id="PF14226">
    <property type="entry name" value="DIOX_N"/>
    <property type="match status" value="1"/>
</dbReference>
<evidence type="ECO:0000256" key="4">
    <source>
        <dbReference type="RuleBase" id="RU003682"/>
    </source>
</evidence>
<evidence type="ECO:0000313" key="8">
    <source>
        <dbReference type="RefSeq" id="XP_021849771.1"/>
    </source>
</evidence>
<dbReference type="RefSeq" id="XP_021849771.1">
    <property type="nucleotide sequence ID" value="XM_021994079.2"/>
</dbReference>
<dbReference type="InterPro" id="IPR005123">
    <property type="entry name" value="Oxoglu/Fe-dep_dioxygenase_dom"/>
</dbReference>
<keyword evidence="4" id="KW-0560">Oxidoreductase</keyword>
<dbReference type="PROSITE" id="PS51471">
    <property type="entry name" value="FE2OG_OXY"/>
    <property type="match status" value="1"/>
</dbReference>
<dbReference type="FunFam" id="2.60.120.330:FF:000018">
    <property type="entry name" value="2-oxoglutarate (2OG) and Fe(II)-dependent oxygenase superfamily protein"/>
    <property type="match status" value="1"/>
</dbReference>
<evidence type="ECO:0000256" key="3">
    <source>
        <dbReference type="ARBA" id="ARBA00023004"/>
    </source>
</evidence>
<proteinExistence type="inferred from homology"/>
<reference evidence="7" key="1">
    <citation type="journal article" date="2021" name="Nat. Commun.">
        <title>Genomic analyses provide insights into spinach domestication and the genetic basis of agronomic traits.</title>
        <authorList>
            <person name="Cai X."/>
            <person name="Sun X."/>
            <person name="Xu C."/>
            <person name="Sun H."/>
            <person name="Wang X."/>
            <person name="Ge C."/>
            <person name="Zhang Z."/>
            <person name="Wang Q."/>
            <person name="Fei Z."/>
            <person name="Jiao C."/>
            <person name="Wang Q."/>
        </authorList>
    </citation>
    <scope>NUCLEOTIDE SEQUENCE [LARGE SCALE GENOMIC DNA]</scope>
    <source>
        <strain evidence="7">cv. Varoflay</strain>
    </source>
</reference>
<comment type="similarity">
    <text evidence="1 4">Belongs to the iron/ascorbate-dependent oxidoreductase family.</text>
</comment>
<dbReference type="InterPro" id="IPR027443">
    <property type="entry name" value="IPNS-like_sf"/>
</dbReference>
<protein>
    <submittedName>
        <fullName evidence="8">Jasmonate-induced oxygenase 4-like</fullName>
    </submittedName>
</protein>
<gene>
    <name evidence="8" type="primary">LOC110789420</name>
</gene>
<sequence>MAASSVSPMKPELPPKPTQELSKITGDQLPDRYIHQFPETAADHSAIKYMDNPIIDLNLLSAVSTHQPEELQKLRSSLSSWGCFQLRNHGLTSSLLHQIRQVEKEFFGLPLEVKQKHSRTLHWVEGYGNDTVSEDQKYCWNDRLVLKVYPVDQRNFKFWPEDLPKFRETLDEYTKEVRRVLEMILKAISKSLNLDENSFVRECEGDEGIYMLARFNLYPPCSTPDHVVGLKPHSDASAVTILLQDNEVEGLQVQKDNQWFKVPIVPDTLFINVGDQLEIMSNGILKSAVHKVVIDKERERTSVAIACFPYIEKEIGPISELIDKERPQLYKKVKNYISLYLQYSPTAERAITAMKL</sequence>
<dbReference type="InterPro" id="IPR044861">
    <property type="entry name" value="IPNS-like_FE2OG_OXY"/>
</dbReference>
<keyword evidence="7" id="KW-1185">Reference proteome</keyword>
<dbReference type="PANTHER" id="PTHR47991">
    <property type="entry name" value="OXOGLUTARATE/IRON-DEPENDENT DIOXYGENASE"/>
    <property type="match status" value="1"/>
</dbReference>
<accession>A0A9R0II51</accession>
<keyword evidence="3 4" id="KW-0408">Iron</keyword>
<organism evidence="7 8">
    <name type="scientific">Spinacia oleracea</name>
    <name type="common">Spinach</name>
    <dbReference type="NCBI Taxonomy" id="3562"/>
    <lineage>
        <taxon>Eukaryota</taxon>
        <taxon>Viridiplantae</taxon>
        <taxon>Streptophyta</taxon>
        <taxon>Embryophyta</taxon>
        <taxon>Tracheophyta</taxon>
        <taxon>Spermatophyta</taxon>
        <taxon>Magnoliopsida</taxon>
        <taxon>eudicotyledons</taxon>
        <taxon>Gunneridae</taxon>
        <taxon>Pentapetalae</taxon>
        <taxon>Caryophyllales</taxon>
        <taxon>Chenopodiaceae</taxon>
        <taxon>Chenopodioideae</taxon>
        <taxon>Anserineae</taxon>
        <taxon>Spinacia</taxon>
    </lineage>
</organism>
<dbReference type="Proteomes" id="UP000813463">
    <property type="component" value="Chromosome 2"/>
</dbReference>
<dbReference type="SUPFAM" id="SSF51197">
    <property type="entry name" value="Clavaminate synthase-like"/>
    <property type="match status" value="1"/>
</dbReference>